<keyword evidence="3" id="KW-1185">Reference proteome</keyword>
<gene>
    <name evidence="2" type="ORF">HAX54_029432</name>
</gene>
<comment type="caution">
    <text evidence="2">The sequence shown here is derived from an EMBL/GenBank/DDBJ whole genome shotgun (WGS) entry which is preliminary data.</text>
</comment>
<dbReference type="Proteomes" id="UP000823775">
    <property type="component" value="Unassembled WGS sequence"/>
</dbReference>
<organism evidence="2 3">
    <name type="scientific">Datura stramonium</name>
    <name type="common">Jimsonweed</name>
    <name type="synonym">Common thornapple</name>
    <dbReference type="NCBI Taxonomy" id="4076"/>
    <lineage>
        <taxon>Eukaryota</taxon>
        <taxon>Viridiplantae</taxon>
        <taxon>Streptophyta</taxon>
        <taxon>Embryophyta</taxon>
        <taxon>Tracheophyta</taxon>
        <taxon>Spermatophyta</taxon>
        <taxon>Magnoliopsida</taxon>
        <taxon>eudicotyledons</taxon>
        <taxon>Gunneridae</taxon>
        <taxon>Pentapetalae</taxon>
        <taxon>asterids</taxon>
        <taxon>lamiids</taxon>
        <taxon>Solanales</taxon>
        <taxon>Solanaceae</taxon>
        <taxon>Solanoideae</taxon>
        <taxon>Datureae</taxon>
        <taxon>Datura</taxon>
    </lineage>
</organism>
<reference evidence="2 3" key="1">
    <citation type="journal article" date="2021" name="BMC Genomics">
        <title>Datura genome reveals duplications of psychoactive alkaloid biosynthetic genes and high mutation rate following tissue culture.</title>
        <authorList>
            <person name="Rajewski A."/>
            <person name="Carter-House D."/>
            <person name="Stajich J."/>
            <person name="Litt A."/>
        </authorList>
    </citation>
    <scope>NUCLEOTIDE SEQUENCE [LARGE SCALE GENOMIC DNA]</scope>
    <source>
        <strain evidence="2">AR-01</strain>
    </source>
</reference>
<accession>A0ABS8V5X4</accession>
<feature type="region of interest" description="Disordered" evidence="1">
    <location>
        <begin position="132"/>
        <end position="152"/>
    </location>
</feature>
<evidence type="ECO:0000256" key="1">
    <source>
        <dbReference type="SAM" id="MobiDB-lite"/>
    </source>
</evidence>
<proteinExistence type="predicted"/>
<evidence type="ECO:0000313" key="3">
    <source>
        <dbReference type="Proteomes" id="UP000823775"/>
    </source>
</evidence>
<evidence type="ECO:0000313" key="2">
    <source>
        <dbReference type="EMBL" id="MCD9642560.1"/>
    </source>
</evidence>
<feature type="region of interest" description="Disordered" evidence="1">
    <location>
        <begin position="34"/>
        <end position="54"/>
    </location>
</feature>
<protein>
    <submittedName>
        <fullName evidence="2">Uncharacterized protein</fullName>
    </submittedName>
</protein>
<sequence>MRFKTMRGEDSKEDNLYKRRPGLLKLVSETVPGQWWGKPDGGENLSEDAESQEGVTTHFKTVKGKGSKADNFYKRRLRLLHLVSESTRFKTVRGEGSKWDNFFKRRPGMLQLVSELVPGRWWGKLDGGANLSEDAKSQGGTRFKTVRGEGSKEDNFYKQRPGLLQLVSEPVLGWWWGKPQLGR</sequence>
<dbReference type="EMBL" id="JACEIK010003650">
    <property type="protein sequence ID" value="MCD9642560.1"/>
    <property type="molecule type" value="Genomic_DNA"/>
</dbReference>
<name>A0ABS8V5X4_DATST</name>